<keyword evidence="1" id="KW-0812">Transmembrane</keyword>
<reference evidence="2 3" key="1">
    <citation type="submission" date="2018-02" db="EMBL/GenBank/DDBJ databases">
        <authorList>
            <person name="Cohen D.B."/>
            <person name="Kent A.D."/>
        </authorList>
    </citation>
    <scope>NUCLEOTIDE SEQUENCE [LARGE SCALE GENOMIC DNA]</scope>
    <source>
        <strain evidence="2 3">ULC007</strain>
    </source>
</reference>
<dbReference type="RefSeq" id="WP_073069858.1">
    <property type="nucleotide sequence ID" value="NZ_MPPI01000004.1"/>
</dbReference>
<organism evidence="2 3">
    <name type="scientific">Phormidesmis priestleyi ULC007</name>
    <dbReference type="NCBI Taxonomy" id="1920490"/>
    <lineage>
        <taxon>Bacteria</taxon>
        <taxon>Bacillati</taxon>
        <taxon>Cyanobacteriota</taxon>
        <taxon>Cyanophyceae</taxon>
        <taxon>Leptolyngbyales</taxon>
        <taxon>Leptolyngbyaceae</taxon>
        <taxon>Phormidesmis</taxon>
    </lineage>
</organism>
<dbReference type="AlphaFoldDB" id="A0A2T1DL76"/>
<sequence length="197" mass="21246">MSDGKKEGGVFGQIAVAVVVALLAGGTAPWWWEKIIGNSTVPSSPAPSHVKSTRVPVKTPTANTVDESPPSLLLATGQYGGAGSIFRGTYRVIAKVGGKMCIALINGTPTPYRGNSEIIVSSLSWRDGKFHVDATNEQLVILSQTSFTDEIGSRLSWTLETEKIQDFYRTRLNTCLKSNGKYKHSELGDFIDGIPYP</sequence>
<evidence type="ECO:0000256" key="1">
    <source>
        <dbReference type="SAM" id="Phobius"/>
    </source>
</evidence>
<reference evidence="2 3" key="2">
    <citation type="submission" date="2018-03" db="EMBL/GenBank/DDBJ databases">
        <title>The ancient ancestry and fast evolution of plastids.</title>
        <authorList>
            <person name="Moore K.R."/>
            <person name="Magnabosco C."/>
            <person name="Momper L."/>
            <person name="Gold D.A."/>
            <person name="Bosak T."/>
            <person name="Fournier G.P."/>
        </authorList>
    </citation>
    <scope>NUCLEOTIDE SEQUENCE [LARGE SCALE GENOMIC DNA]</scope>
    <source>
        <strain evidence="2 3">ULC007</strain>
    </source>
</reference>
<dbReference type="Proteomes" id="UP000238634">
    <property type="component" value="Unassembled WGS sequence"/>
</dbReference>
<protein>
    <submittedName>
        <fullName evidence="2">Uncharacterized protein</fullName>
    </submittedName>
</protein>
<comment type="caution">
    <text evidence="2">The sequence shown here is derived from an EMBL/GenBank/DDBJ whole genome shotgun (WGS) entry which is preliminary data.</text>
</comment>
<gene>
    <name evidence="2" type="ORF">C7B65_04530</name>
</gene>
<proteinExistence type="predicted"/>
<name>A0A2T1DL76_9CYAN</name>
<feature type="transmembrane region" description="Helical" evidence="1">
    <location>
        <begin position="12"/>
        <end position="32"/>
    </location>
</feature>
<keyword evidence="1" id="KW-0472">Membrane</keyword>
<keyword evidence="3" id="KW-1185">Reference proteome</keyword>
<dbReference type="OrthoDB" id="457667at2"/>
<evidence type="ECO:0000313" key="3">
    <source>
        <dbReference type="Proteomes" id="UP000238634"/>
    </source>
</evidence>
<accession>A0A2T1DL76</accession>
<dbReference type="EMBL" id="PVWG01000003">
    <property type="protein sequence ID" value="PSB21205.1"/>
    <property type="molecule type" value="Genomic_DNA"/>
</dbReference>
<keyword evidence="1" id="KW-1133">Transmembrane helix</keyword>
<evidence type="ECO:0000313" key="2">
    <source>
        <dbReference type="EMBL" id="PSB21205.1"/>
    </source>
</evidence>